<keyword evidence="1" id="KW-0472">Membrane</keyword>
<gene>
    <name evidence="2" type="ORF">Fuma_04757</name>
</gene>
<feature type="transmembrane region" description="Helical" evidence="1">
    <location>
        <begin position="7"/>
        <end position="27"/>
    </location>
</feature>
<reference evidence="2 3" key="1">
    <citation type="journal article" date="2016" name="Front. Microbiol.">
        <title>Fuerstia marisgermanicae gen. nov., sp. nov., an Unusual Member of the Phylum Planctomycetes from the German Wadden Sea.</title>
        <authorList>
            <person name="Kohn T."/>
            <person name="Heuer A."/>
            <person name="Jogler M."/>
            <person name="Vollmers J."/>
            <person name="Boedeker C."/>
            <person name="Bunk B."/>
            <person name="Rast P."/>
            <person name="Borchert D."/>
            <person name="Glockner I."/>
            <person name="Freese H.M."/>
            <person name="Klenk H.P."/>
            <person name="Overmann J."/>
            <person name="Kaster A.K."/>
            <person name="Rohde M."/>
            <person name="Wiegand S."/>
            <person name="Jogler C."/>
        </authorList>
    </citation>
    <scope>NUCLEOTIDE SEQUENCE [LARGE SCALE GENOMIC DNA]</scope>
    <source>
        <strain evidence="2 3">NH11</strain>
    </source>
</reference>
<organism evidence="2 3">
    <name type="scientific">Fuerstiella marisgermanici</name>
    <dbReference type="NCBI Taxonomy" id="1891926"/>
    <lineage>
        <taxon>Bacteria</taxon>
        <taxon>Pseudomonadati</taxon>
        <taxon>Planctomycetota</taxon>
        <taxon>Planctomycetia</taxon>
        <taxon>Planctomycetales</taxon>
        <taxon>Planctomycetaceae</taxon>
        <taxon>Fuerstiella</taxon>
    </lineage>
</organism>
<protein>
    <recommendedName>
        <fullName evidence="4">Glycosyltransferase RgtA/B/C/D-like domain-containing protein</fullName>
    </recommendedName>
</protein>
<accession>A0A1P8WM04</accession>
<feature type="transmembrane region" description="Helical" evidence="1">
    <location>
        <begin position="75"/>
        <end position="92"/>
    </location>
</feature>
<evidence type="ECO:0008006" key="4">
    <source>
        <dbReference type="Google" id="ProtNLM"/>
    </source>
</evidence>
<keyword evidence="3" id="KW-1185">Reference proteome</keyword>
<proteinExistence type="predicted"/>
<feature type="transmembrane region" description="Helical" evidence="1">
    <location>
        <begin position="324"/>
        <end position="342"/>
    </location>
</feature>
<dbReference type="KEGG" id="fmr:Fuma_04757"/>
<evidence type="ECO:0000313" key="2">
    <source>
        <dbReference type="EMBL" id="APZ95103.1"/>
    </source>
</evidence>
<feature type="transmembrane region" description="Helical" evidence="1">
    <location>
        <begin position="223"/>
        <end position="247"/>
    </location>
</feature>
<keyword evidence="1" id="KW-1133">Transmembrane helix</keyword>
<feature type="transmembrane region" description="Helical" evidence="1">
    <location>
        <begin position="285"/>
        <end position="303"/>
    </location>
</feature>
<dbReference type="EMBL" id="CP017641">
    <property type="protein sequence ID" value="APZ95103.1"/>
    <property type="molecule type" value="Genomic_DNA"/>
</dbReference>
<feature type="transmembrane region" description="Helical" evidence="1">
    <location>
        <begin position="348"/>
        <end position="368"/>
    </location>
</feature>
<evidence type="ECO:0000256" key="1">
    <source>
        <dbReference type="SAM" id="Phobius"/>
    </source>
</evidence>
<name>A0A1P8WM04_9PLAN</name>
<sequence length="549" mass="61141">MRQRTLAILIIALLVIVGPLFVCMPLNSDTALFDVQADRVLQDGVLYRDIIEPNLPGVVWVHLAIRSVLGWSSEAMRFADLLIFGGVLLLAGKTLTLARPVRLSSADASLTNELNGGRATTTNEAIKGQRRITTFTAFALFFYLSCNEWCHAQRDTWMLLPAMAAVWLRLKRNHGSASFGVDTSLSLLEGVCWGAAFWIKPHVAIPALCVIAVDLFSRRRSGVFLETAMVIAGGMLVGLPGIAWMTYSGAWPHFWDMMLEWNPEYLKAGRERQSVERWVLMFRRFYPWWLVHLVALPVAIARLRNVLRRRLAAHEHAGGAVEGHLAGISAFYVGWLLQSLALQHAMDYIHVPAIVLGLLVIASHEWNLAISIRKPVIAAFLLLAMLASPILRPERLSKWTACVKEGSSPALKAKLAHGTFPNWNELHDVAEFLRDQNVNDYELTCLNVHSVHLFRELDVQPATRYWCVKILQELFPSRSSQIEGAVKSSDGRFIVTESMETGLTGATALPTSYPWNLPVVFESGTYRVHAVTRPADAQAAAMGDSIRSF</sequence>
<evidence type="ECO:0000313" key="3">
    <source>
        <dbReference type="Proteomes" id="UP000187735"/>
    </source>
</evidence>
<dbReference type="AlphaFoldDB" id="A0A1P8WM04"/>
<keyword evidence="1" id="KW-0812">Transmembrane</keyword>
<dbReference type="Proteomes" id="UP000187735">
    <property type="component" value="Chromosome"/>
</dbReference>